<dbReference type="SUPFAM" id="SSF52091">
    <property type="entry name" value="SpoIIaa-like"/>
    <property type="match status" value="1"/>
</dbReference>
<organism evidence="1">
    <name type="scientific">uncultured Segetibacter sp</name>
    <dbReference type="NCBI Taxonomy" id="481133"/>
    <lineage>
        <taxon>Bacteria</taxon>
        <taxon>Pseudomonadati</taxon>
        <taxon>Bacteroidota</taxon>
        <taxon>Chitinophagia</taxon>
        <taxon>Chitinophagales</taxon>
        <taxon>Chitinophagaceae</taxon>
        <taxon>Segetibacter</taxon>
        <taxon>environmental samples</taxon>
    </lineage>
</organism>
<name>A0A6J4RLR3_9BACT</name>
<reference evidence="1" key="1">
    <citation type="submission" date="2020-02" db="EMBL/GenBank/DDBJ databases">
        <authorList>
            <person name="Meier V. D."/>
        </authorList>
    </citation>
    <scope>NUCLEOTIDE SEQUENCE</scope>
    <source>
        <strain evidence="1">AVDCRST_MAG96</strain>
    </source>
</reference>
<evidence type="ECO:0008006" key="2">
    <source>
        <dbReference type="Google" id="ProtNLM"/>
    </source>
</evidence>
<dbReference type="Gene3D" id="3.40.50.10600">
    <property type="entry name" value="SpoIIaa-like domains"/>
    <property type="match status" value="1"/>
</dbReference>
<accession>A0A6J4RLR3</accession>
<dbReference type="AlphaFoldDB" id="A0A6J4RLR3"/>
<dbReference type="InterPro" id="IPR038396">
    <property type="entry name" value="SpoIIAA-like_sf"/>
</dbReference>
<dbReference type="EMBL" id="CADCVN010000289">
    <property type="protein sequence ID" value="CAA9476706.1"/>
    <property type="molecule type" value="Genomic_DNA"/>
</dbReference>
<gene>
    <name evidence="1" type="ORF">AVDCRST_MAG96-760</name>
</gene>
<evidence type="ECO:0000313" key="1">
    <source>
        <dbReference type="EMBL" id="CAA9476706.1"/>
    </source>
</evidence>
<dbReference type="InterPro" id="IPR036513">
    <property type="entry name" value="STAS_dom_sf"/>
</dbReference>
<dbReference type="InterPro" id="IPR021866">
    <property type="entry name" value="SpoIIAA-like"/>
</dbReference>
<protein>
    <recommendedName>
        <fullName evidence="2">STAS/SEC14 domain-containing protein</fullName>
    </recommendedName>
</protein>
<sequence length="130" mass="14609">MLQIMKDLPQHVVGVRAVGNVNKDDYEQTLVPAIEKVAGEYGEINFFMLLETDIGNFTYGAWTQDAKMSLKHFAKWNKIAVVTDQKVIEKISHIFNFVSPAEAKGFPVSDVELAKAWVAAPKEATEKRRV</sequence>
<dbReference type="Pfam" id="PF11964">
    <property type="entry name" value="SpoIIAA-like"/>
    <property type="match status" value="1"/>
</dbReference>
<proteinExistence type="predicted"/>